<name>A0AA35TG24_GEOBA</name>
<organism evidence="3 4">
    <name type="scientific">Geodia barretti</name>
    <name type="common">Barrett's horny sponge</name>
    <dbReference type="NCBI Taxonomy" id="519541"/>
    <lineage>
        <taxon>Eukaryota</taxon>
        <taxon>Metazoa</taxon>
        <taxon>Porifera</taxon>
        <taxon>Demospongiae</taxon>
        <taxon>Heteroscleromorpha</taxon>
        <taxon>Tetractinellida</taxon>
        <taxon>Astrophorina</taxon>
        <taxon>Geodiidae</taxon>
        <taxon>Geodia</taxon>
    </lineage>
</organism>
<accession>A0AA35TG24</accession>
<feature type="region of interest" description="Disordered" evidence="1">
    <location>
        <begin position="1"/>
        <end position="22"/>
    </location>
</feature>
<evidence type="ECO:0000259" key="2">
    <source>
        <dbReference type="Pfam" id="PF10172"/>
    </source>
</evidence>
<feature type="domain" description="DET1- and DDB1-associated protein 1" evidence="2">
    <location>
        <begin position="27"/>
        <end position="88"/>
    </location>
</feature>
<protein>
    <recommendedName>
        <fullName evidence="2">DET1- and DDB1-associated protein 1 domain-containing protein</fullName>
    </recommendedName>
</protein>
<feature type="region of interest" description="Disordered" evidence="1">
    <location>
        <begin position="95"/>
        <end position="143"/>
    </location>
</feature>
<dbReference type="InterPro" id="IPR018276">
    <property type="entry name" value="DDA1_dom"/>
</dbReference>
<dbReference type="EMBL" id="CASHTH010003625">
    <property type="protein sequence ID" value="CAI8047297.1"/>
    <property type="molecule type" value="Genomic_DNA"/>
</dbReference>
<reference evidence="3" key="1">
    <citation type="submission" date="2023-03" db="EMBL/GenBank/DDBJ databases">
        <authorList>
            <person name="Steffen K."/>
            <person name="Cardenas P."/>
        </authorList>
    </citation>
    <scope>NUCLEOTIDE SEQUENCE</scope>
</reference>
<keyword evidence="4" id="KW-1185">Reference proteome</keyword>
<dbReference type="Pfam" id="PF10172">
    <property type="entry name" value="DDA1"/>
    <property type="match status" value="1"/>
</dbReference>
<dbReference type="Proteomes" id="UP001174909">
    <property type="component" value="Unassembled WGS sequence"/>
</dbReference>
<evidence type="ECO:0000313" key="4">
    <source>
        <dbReference type="Proteomes" id="UP001174909"/>
    </source>
</evidence>
<proteinExistence type="predicted"/>
<sequence length="143" mass="16033">MACSSTLEAELPGSTGRGKRGEAAEMDLLKDLPSYDRENFSRFSHGCWQTHQATSKPYIRLKNGTEDHAIEILTDNTSIMLRDLEREAMKNNRLTLKRSGVREDTSRKVPRLDLDQTPQTQSAPWTADSPSSDPNSPPLLHPL</sequence>
<comment type="caution">
    <text evidence="3">The sequence shown here is derived from an EMBL/GenBank/DDBJ whole genome shotgun (WGS) entry which is preliminary data.</text>
</comment>
<gene>
    <name evidence="3" type="ORF">GBAR_LOCUS26134</name>
</gene>
<evidence type="ECO:0000313" key="3">
    <source>
        <dbReference type="EMBL" id="CAI8047297.1"/>
    </source>
</evidence>
<feature type="compositionally biased region" description="Basic and acidic residues" evidence="1">
    <location>
        <begin position="100"/>
        <end position="114"/>
    </location>
</feature>
<dbReference type="AlphaFoldDB" id="A0AA35TG24"/>
<evidence type="ECO:0000256" key="1">
    <source>
        <dbReference type="SAM" id="MobiDB-lite"/>
    </source>
</evidence>